<dbReference type="EMBL" id="JACHFK010000006">
    <property type="protein sequence ID" value="MBB5377198.1"/>
    <property type="molecule type" value="Genomic_DNA"/>
</dbReference>
<dbReference type="Gene3D" id="3.40.50.150">
    <property type="entry name" value="Vaccinia Virus protein VP39"/>
    <property type="match status" value="1"/>
</dbReference>
<protein>
    <submittedName>
        <fullName evidence="2">Putative O-methyltransferase YrrM</fullName>
    </submittedName>
</protein>
<dbReference type="Proteomes" id="UP000539473">
    <property type="component" value="Unassembled WGS sequence"/>
</dbReference>
<proteinExistence type="predicted"/>
<evidence type="ECO:0000313" key="4">
    <source>
        <dbReference type="Proteomes" id="UP000619376"/>
    </source>
</evidence>
<reference evidence="1" key="4">
    <citation type="submission" date="2024-05" db="EMBL/GenBank/DDBJ databases">
        <authorList>
            <person name="Sun Q."/>
            <person name="Zhou Y."/>
        </authorList>
    </citation>
    <scope>NUCLEOTIDE SEQUENCE</scope>
    <source>
        <strain evidence="1">CGMCC 1.18437</strain>
    </source>
</reference>
<organism evidence="2 3">
    <name type="scientific">Deinococcus metalli</name>
    <dbReference type="NCBI Taxonomy" id="1141878"/>
    <lineage>
        <taxon>Bacteria</taxon>
        <taxon>Thermotogati</taxon>
        <taxon>Deinococcota</taxon>
        <taxon>Deinococci</taxon>
        <taxon>Deinococcales</taxon>
        <taxon>Deinococcaceae</taxon>
        <taxon>Deinococcus</taxon>
    </lineage>
</organism>
<evidence type="ECO:0000313" key="3">
    <source>
        <dbReference type="Proteomes" id="UP000539473"/>
    </source>
</evidence>
<comment type="caution">
    <text evidence="2">The sequence shown here is derived from an EMBL/GenBank/DDBJ whole genome shotgun (WGS) entry which is preliminary data.</text>
</comment>
<dbReference type="EMBL" id="BNAJ01000006">
    <property type="protein sequence ID" value="GHF48239.1"/>
    <property type="molecule type" value="Genomic_DNA"/>
</dbReference>
<reference evidence="2 3" key="3">
    <citation type="submission" date="2020-08" db="EMBL/GenBank/DDBJ databases">
        <title>Genomic Encyclopedia of Type Strains, Phase IV (KMG-IV): sequencing the most valuable type-strain genomes for metagenomic binning, comparative biology and taxonomic classification.</title>
        <authorList>
            <person name="Goeker M."/>
        </authorList>
    </citation>
    <scope>NUCLEOTIDE SEQUENCE [LARGE SCALE GENOMIC DNA]</scope>
    <source>
        <strain evidence="2 3">DSM 27521</strain>
    </source>
</reference>
<keyword evidence="2" id="KW-0489">Methyltransferase</keyword>
<dbReference type="PANTHER" id="PTHR43167">
    <property type="entry name" value="PUTATIVE (AFU_ORTHOLOGUE AFUA_6G01830)-RELATED"/>
    <property type="match status" value="1"/>
</dbReference>
<keyword evidence="4" id="KW-1185">Reference proteome</keyword>
<dbReference type="CDD" id="cd02440">
    <property type="entry name" value="AdoMet_MTases"/>
    <property type="match status" value="1"/>
</dbReference>
<accession>A0A7W8KHD0</accession>
<dbReference type="InterPro" id="IPR029063">
    <property type="entry name" value="SAM-dependent_MTases_sf"/>
</dbReference>
<dbReference type="RefSeq" id="WP_184112516.1">
    <property type="nucleotide sequence ID" value="NZ_BNAJ01000006.1"/>
</dbReference>
<gene>
    <name evidence="1" type="ORF">GCM10017781_25770</name>
    <name evidence="2" type="ORF">HNQ07_002671</name>
</gene>
<sequence>MIDAAPFQHTAAALGFGASCDPATGAFLRTLVASKPGGRMLELGTGVGFGTAHLLAGMDGAARLETVELDGTLSAAAQATLVQDSRVTFTVRDGAAWIHAHRGRTFDLIFADTWPGKFTELDETVDLLAPGGIYCTDDLFPQPNWPDGHRPKVDVLRAALDARHDLHCAPLDCATGLMLCVRREVP</sequence>
<dbReference type="GO" id="GO:0032259">
    <property type="term" value="P:methylation"/>
    <property type="evidence" value="ECO:0007669"/>
    <property type="project" value="UniProtKB-KW"/>
</dbReference>
<name>A0A7W8KHD0_9DEIO</name>
<dbReference type="Proteomes" id="UP000619376">
    <property type="component" value="Unassembled WGS sequence"/>
</dbReference>
<dbReference type="GO" id="GO:0008168">
    <property type="term" value="F:methyltransferase activity"/>
    <property type="evidence" value="ECO:0007669"/>
    <property type="project" value="UniProtKB-KW"/>
</dbReference>
<keyword evidence="2" id="KW-0808">Transferase</keyword>
<dbReference type="Pfam" id="PF13578">
    <property type="entry name" value="Methyltransf_24"/>
    <property type="match status" value="1"/>
</dbReference>
<reference evidence="1" key="1">
    <citation type="journal article" date="2014" name="Int. J. Syst. Evol. Microbiol.">
        <title>Complete genome of a new Firmicutes species belonging to the dominant human colonic microbiota ('Ruminococcus bicirculans') reveals two chromosomes and a selective capacity to utilize plant glucans.</title>
        <authorList>
            <consortium name="NISC Comparative Sequencing Program"/>
            <person name="Wegmann U."/>
            <person name="Louis P."/>
            <person name="Goesmann A."/>
            <person name="Henrissat B."/>
            <person name="Duncan S.H."/>
            <person name="Flint H.J."/>
        </authorList>
    </citation>
    <scope>NUCLEOTIDE SEQUENCE</scope>
    <source>
        <strain evidence="1">CGMCC 1.18437</strain>
    </source>
</reference>
<dbReference type="AlphaFoldDB" id="A0A7W8KHD0"/>
<evidence type="ECO:0000313" key="2">
    <source>
        <dbReference type="EMBL" id="MBB5377198.1"/>
    </source>
</evidence>
<dbReference type="SUPFAM" id="SSF53335">
    <property type="entry name" value="S-adenosyl-L-methionine-dependent methyltransferases"/>
    <property type="match status" value="1"/>
</dbReference>
<reference evidence="4" key="2">
    <citation type="journal article" date="2019" name="Int. J. Syst. Evol. Microbiol.">
        <title>The Global Catalogue of Microorganisms (GCM) 10K type strain sequencing project: providing services to taxonomists for standard genome sequencing and annotation.</title>
        <authorList>
            <consortium name="The Broad Institute Genomics Platform"/>
            <consortium name="The Broad Institute Genome Sequencing Center for Infectious Disease"/>
            <person name="Wu L."/>
            <person name="Ma J."/>
        </authorList>
    </citation>
    <scope>NUCLEOTIDE SEQUENCE [LARGE SCALE GENOMIC DNA]</scope>
    <source>
        <strain evidence="4">CGMCC 1.18437</strain>
    </source>
</reference>
<dbReference type="PANTHER" id="PTHR43167:SF1">
    <property type="entry name" value="PUTATIVE (AFU_ORTHOLOGUE AFUA_6G01830)-RELATED"/>
    <property type="match status" value="1"/>
</dbReference>
<evidence type="ECO:0000313" key="1">
    <source>
        <dbReference type="EMBL" id="GHF48239.1"/>
    </source>
</evidence>